<dbReference type="Pfam" id="PF06644">
    <property type="entry name" value="ATP11"/>
    <property type="match status" value="1"/>
</dbReference>
<gene>
    <name evidence="6" type="ORF">M378DRAFT_155472</name>
</gene>
<evidence type="ECO:0000256" key="1">
    <source>
        <dbReference type="ARBA" id="ARBA00004173"/>
    </source>
</evidence>
<reference evidence="6 7" key="1">
    <citation type="submission" date="2014-04" db="EMBL/GenBank/DDBJ databases">
        <title>Evolutionary Origins and Diversification of the Mycorrhizal Mutualists.</title>
        <authorList>
            <consortium name="DOE Joint Genome Institute"/>
            <consortium name="Mycorrhizal Genomics Consortium"/>
            <person name="Kohler A."/>
            <person name="Kuo A."/>
            <person name="Nagy L.G."/>
            <person name="Floudas D."/>
            <person name="Copeland A."/>
            <person name="Barry K.W."/>
            <person name="Cichocki N."/>
            <person name="Veneault-Fourrey C."/>
            <person name="LaButti K."/>
            <person name="Lindquist E.A."/>
            <person name="Lipzen A."/>
            <person name="Lundell T."/>
            <person name="Morin E."/>
            <person name="Murat C."/>
            <person name="Riley R."/>
            <person name="Ohm R."/>
            <person name="Sun H."/>
            <person name="Tunlid A."/>
            <person name="Henrissat B."/>
            <person name="Grigoriev I.V."/>
            <person name="Hibbett D.S."/>
            <person name="Martin F."/>
        </authorList>
    </citation>
    <scope>NUCLEOTIDE SEQUENCE [LARGE SCALE GENOMIC DNA]</scope>
    <source>
        <strain evidence="6 7">Koide BX008</strain>
    </source>
</reference>
<comment type="similarity">
    <text evidence="2">Belongs to the ATP11 family.</text>
</comment>
<dbReference type="GO" id="GO:0033615">
    <property type="term" value="P:mitochondrial proton-transporting ATP synthase complex assembly"/>
    <property type="evidence" value="ECO:0007669"/>
    <property type="project" value="TreeGrafter"/>
</dbReference>
<dbReference type="PANTHER" id="PTHR13126:SF0">
    <property type="entry name" value="ATP SYNTHASE MITOCHONDRIAL F1 COMPLEX ASSEMBLY FACTOR 1"/>
    <property type="match status" value="1"/>
</dbReference>
<organism evidence="6 7">
    <name type="scientific">Amanita muscaria (strain Koide BX008)</name>
    <dbReference type="NCBI Taxonomy" id="946122"/>
    <lineage>
        <taxon>Eukaryota</taxon>
        <taxon>Fungi</taxon>
        <taxon>Dikarya</taxon>
        <taxon>Basidiomycota</taxon>
        <taxon>Agaricomycotina</taxon>
        <taxon>Agaricomycetes</taxon>
        <taxon>Agaricomycetidae</taxon>
        <taxon>Agaricales</taxon>
        <taxon>Pluteineae</taxon>
        <taxon>Amanitaceae</taxon>
        <taxon>Amanita</taxon>
    </lineage>
</organism>
<feature type="compositionally biased region" description="Basic and acidic residues" evidence="5">
    <location>
        <begin position="68"/>
        <end position="77"/>
    </location>
</feature>
<evidence type="ECO:0000256" key="5">
    <source>
        <dbReference type="SAM" id="MobiDB-lite"/>
    </source>
</evidence>
<dbReference type="PANTHER" id="PTHR13126">
    <property type="entry name" value="CHAPERONE ATP11"/>
    <property type="match status" value="1"/>
</dbReference>
<dbReference type="InterPro" id="IPR010591">
    <property type="entry name" value="ATP11"/>
</dbReference>
<keyword evidence="7" id="KW-1185">Reference proteome</keyword>
<dbReference type="Proteomes" id="UP000054549">
    <property type="component" value="Unassembled WGS sequence"/>
</dbReference>
<evidence type="ECO:0000256" key="4">
    <source>
        <dbReference type="ARBA" id="ARBA00023128"/>
    </source>
</evidence>
<feature type="region of interest" description="Disordered" evidence="5">
    <location>
        <begin position="68"/>
        <end position="112"/>
    </location>
</feature>
<dbReference type="GO" id="GO:0005739">
    <property type="term" value="C:mitochondrion"/>
    <property type="evidence" value="ECO:0007669"/>
    <property type="project" value="UniProtKB-SubCell"/>
</dbReference>
<dbReference type="HOGENOM" id="CLU_054226_0_0_1"/>
<dbReference type="AlphaFoldDB" id="A0A0C2TWL0"/>
<evidence type="ECO:0000256" key="2">
    <source>
        <dbReference type="ARBA" id="ARBA00009116"/>
    </source>
</evidence>
<evidence type="ECO:0008006" key="8">
    <source>
        <dbReference type="Google" id="ProtNLM"/>
    </source>
</evidence>
<dbReference type="STRING" id="946122.A0A0C2TWL0"/>
<proteinExistence type="inferred from homology"/>
<keyword evidence="4" id="KW-0496">Mitochondrion</keyword>
<keyword evidence="3" id="KW-0809">Transit peptide</keyword>
<comment type="subcellular location">
    <subcellularLocation>
        <location evidence="1">Mitochondrion</location>
    </subcellularLocation>
</comment>
<accession>A0A0C2TWL0</accession>
<evidence type="ECO:0000256" key="3">
    <source>
        <dbReference type="ARBA" id="ARBA00022946"/>
    </source>
</evidence>
<evidence type="ECO:0000313" key="7">
    <source>
        <dbReference type="Proteomes" id="UP000054549"/>
    </source>
</evidence>
<protein>
    <recommendedName>
        <fullName evidence="8">ATP11-domain-containing protein</fullName>
    </recommendedName>
</protein>
<evidence type="ECO:0000313" key="6">
    <source>
        <dbReference type="EMBL" id="KIL71849.1"/>
    </source>
</evidence>
<dbReference type="InParanoid" id="A0A0C2TWL0"/>
<name>A0A0C2TWL0_AMAMK</name>
<dbReference type="FunCoup" id="A0A0C2TWL0">
    <property type="interactions" value="242"/>
</dbReference>
<dbReference type="OrthoDB" id="16535at2759"/>
<sequence>MQRVFLTRTAAHVRSCFSKRGNDCASYSPFLSRRHNHISYERKYAEKLQERAKVEGVSLEELKRKVKEAATAKEEKTSFPTKASNAEEDDSPRRLSAAVQKERTDSSPVKPLSSILNTSRIFATPHTPEQISALWTTYHMSRSGGTGRGFVCASIPLAMYRKMAGTASKYPTFVVPVPRPRTTAEAEQSSENDTAYEFYYLQWNFHDKPPTPMATDDPFTVPKSSTNPPISTVLFTPLQEYRARMSFATPYLVLTHYTDFAETHGIVLLRGEITPSSNSAGLGADIKYMLTQNDVQLLSMAIQQFYLWDTNNGRDNERGLLLKKFHEEPQQFRWEDLLKQGSLGI</sequence>
<dbReference type="EMBL" id="KN818222">
    <property type="protein sequence ID" value="KIL71849.1"/>
    <property type="molecule type" value="Genomic_DNA"/>
</dbReference>